<keyword evidence="3" id="KW-1185">Reference proteome</keyword>
<feature type="region of interest" description="Disordered" evidence="1">
    <location>
        <begin position="96"/>
        <end position="116"/>
    </location>
</feature>
<evidence type="ECO:0000313" key="3">
    <source>
        <dbReference type="Proteomes" id="UP000041254"/>
    </source>
</evidence>
<gene>
    <name evidence="2" type="ORF">Vbra_6934</name>
</gene>
<protein>
    <submittedName>
        <fullName evidence="2">Uncharacterized protein</fullName>
    </submittedName>
</protein>
<dbReference type="EMBL" id="CDMY01000138">
    <property type="protein sequence ID" value="CEL93099.1"/>
    <property type="molecule type" value="Genomic_DNA"/>
</dbReference>
<reference evidence="2 3" key="1">
    <citation type="submission" date="2014-11" db="EMBL/GenBank/DDBJ databases">
        <authorList>
            <person name="Zhu J."/>
            <person name="Qi W."/>
            <person name="Song R."/>
        </authorList>
    </citation>
    <scope>NUCLEOTIDE SEQUENCE [LARGE SCALE GENOMIC DNA]</scope>
</reference>
<evidence type="ECO:0000313" key="2">
    <source>
        <dbReference type="EMBL" id="CEL93099.1"/>
    </source>
</evidence>
<proteinExistence type="predicted"/>
<evidence type="ECO:0000256" key="1">
    <source>
        <dbReference type="SAM" id="MobiDB-lite"/>
    </source>
</evidence>
<dbReference type="VEuPathDB" id="CryptoDB:Vbra_6934"/>
<dbReference type="Proteomes" id="UP000041254">
    <property type="component" value="Unassembled WGS sequence"/>
</dbReference>
<organism evidence="2 3">
    <name type="scientific">Vitrella brassicaformis (strain CCMP3155)</name>
    <dbReference type="NCBI Taxonomy" id="1169540"/>
    <lineage>
        <taxon>Eukaryota</taxon>
        <taxon>Sar</taxon>
        <taxon>Alveolata</taxon>
        <taxon>Colpodellida</taxon>
        <taxon>Vitrellaceae</taxon>
        <taxon>Vitrella</taxon>
    </lineage>
</organism>
<name>A0A0G4EB00_VITBC</name>
<dbReference type="AlphaFoldDB" id="A0A0G4EB00"/>
<accession>A0A0G4EB00</accession>
<sequence>MRLATAEKSCWFIADFHGVFNVVLRLSGGELRGQHLQNRNNSEPILGAPWGLSPHGGATSKFNLNSLLTRRMMHRLQRPLHSNPIRTEVPRNWSSDVYRTDDDSPPRQTAATTAEGWMNGAAAPNWSGGVDVDLAVQMLAKQKAPGTARLFTKACRMSRDPFIGGLLMEIVCL</sequence>
<dbReference type="InParanoid" id="A0A0G4EB00"/>